<organism evidence="3 4">
    <name type="scientific">Desmophyllum pertusum</name>
    <dbReference type="NCBI Taxonomy" id="174260"/>
    <lineage>
        <taxon>Eukaryota</taxon>
        <taxon>Metazoa</taxon>
        <taxon>Cnidaria</taxon>
        <taxon>Anthozoa</taxon>
        <taxon>Hexacorallia</taxon>
        <taxon>Scleractinia</taxon>
        <taxon>Caryophylliina</taxon>
        <taxon>Caryophylliidae</taxon>
        <taxon>Desmophyllum</taxon>
    </lineage>
</organism>
<feature type="chain" id="PRO_5040768873" description="SUEL-type lectin domain-containing protein" evidence="1">
    <location>
        <begin position="22"/>
        <end position="154"/>
    </location>
</feature>
<keyword evidence="1" id="KW-0732">Signal</keyword>
<dbReference type="GO" id="GO:0030246">
    <property type="term" value="F:carbohydrate binding"/>
    <property type="evidence" value="ECO:0007669"/>
    <property type="project" value="InterPro"/>
</dbReference>
<evidence type="ECO:0000259" key="2">
    <source>
        <dbReference type="Pfam" id="PF02140"/>
    </source>
</evidence>
<evidence type="ECO:0000256" key="1">
    <source>
        <dbReference type="SAM" id="SignalP"/>
    </source>
</evidence>
<dbReference type="Pfam" id="PF02140">
    <property type="entry name" value="SUEL_Lectin"/>
    <property type="match status" value="1"/>
</dbReference>
<feature type="domain" description="SUEL-type lectin" evidence="2">
    <location>
        <begin position="51"/>
        <end position="112"/>
    </location>
</feature>
<name>A0A9X0CVT3_9CNID</name>
<dbReference type="EMBL" id="MU826413">
    <property type="protein sequence ID" value="KAJ7376138.1"/>
    <property type="molecule type" value="Genomic_DNA"/>
</dbReference>
<sequence length="154" mass="16670">MEAKVPLRFIVLVLISGLVCGTGHQGKRTLNTLDLAADKQVTVCSKRKSPLTCESPGSAIAITGVFWGRQSQDVCPSEDGDRVTDCPTAPETEHIVKEMCEGMGSCILEGKAGNYKMETLLRRAEISSCELYMCATEKGSCFVRHGEIDNLLSV</sequence>
<accession>A0A9X0CVT3</accession>
<evidence type="ECO:0000313" key="4">
    <source>
        <dbReference type="Proteomes" id="UP001163046"/>
    </source>
</evidence>
<dbReference type="CDD" id="cd22823">
    <property type="entry name" value="Gal_Rha_Lectin"/>
    <property type="match status" value="1"/>
</dbReference>
<comment type="caution">
    <text evidence="3">The sequence shown here is derived from an EMBL/GenBank/DDBJ whole genome shotgun (WGS) entry which is preliminary data.</text>
</comment>
<reference evidence="3" key="1">
    <citation type="submission" date="2023-01" db="EMBL/GenBank/DDBJ databases">
        <title>Genome assembly of the deep-sea coral Lophelia pertusa.</title>
        <authorList>
            <person name="Herrera S."/>
            <person name="Cordes E."/>
        </authorList>
    </citation>
    <scope>NUCLEOTIDE SEQUENCE</scope>
    <source>
        <strain evidence="3">USNM1676648</strain>
        <tissue evidence="3">Polyp</tissue>
    </source>
</reference>
<dbReference type="Gene3D" id="2.60.120.740">
    <property type="match status" value="1"/>
</dbReference>
<dbReference type="OrthoDB" id="1100386at2759"/>
<dbReference type="AlphaFoldDB" id="A0A9X0CVT3"/>
<dbReference type="Proteomes" id="UP001163046">
    <property type="component" value="Unassembled WGS sequence"/>
</dbReference>
<evidence type="ECO:0000313" key="3">
    <source>
        <dbReference type="EMBL" id="KAJ7376138.1"/>
    </source>
</evidence>
<protein>
    <recommendedName>
        <fullName evidence="2">SUEL-type lectin domain-containing protein</fullName>
    </recommendedName>
</protein>
<proteinExistence type="predicted"/>
<gene>
    <name evidence="3" type="ORF">OS493_036744</name>
</gene>
<feature type="signal peptide" evidence="1">
    <location>
        <begin position="1"/>
        <end position="21"/>
    </location>
</feature>
<dbReference type="InterPro" id="IPR000922">
    <property type="entry name" value="Lectin_gal-bd_dom"/>
</dbReference>
<keyword evidence="4" id="KW-1185">Reference proteome</keyword>
<dbReference type="InterPro" id="IPR043159">
    <property type="entry name" value="Lectin_gal-bd_sf"/>
</dbReference>